<gene>
    <name evidence="7" type="ORF">RRF57_010601</name>
</gene>
<feature type="transmembrane region" description="Helical" evidence="5">
    <location>
        <begin position="165"/>
        <end position="183"/>
    </location>
</feature>
<keyword evidence="3 5" id="KW-1133">Transmembrane helix</keyword>
<sequence>MVQQSVISAMDPRNFLGPLHLLFFSSLLGTQLYQTFLVTKICYTSLPRSAFATLQKRLFPIYFRSQSLLLLLTIVTIPSQGPLTLIANRAAWIPFTIAGATATLNWWIYGPRTRELMIERVHQETQDGMQKQSVKDGNCGDVDALSETPSAEMQRIRRSFSRNHAMSIHLNLLTIGAMLWWGYKLGSNLKLDLR</sequence>
<keyword evidence="2 5" id="KW-0812">Transmembrane</keyword>
<dbReference type="Proteomes" id="UP001305414">
    <property type="component" value="Unassembled WGS sequence"/>
</dbReference>
<evidence type="ECO:0000313" key="8">
    <source>
        <dbReference type="Proteomes" id="UP001305414"/>
    </source>
</evidence>
<reference evidence="7 8" key="1">
    <citation type="submission" date="2023-10" db="EMBL/GenBank/DDBJ databases">
        <title>Draft genome sequence of Xylaria bambusicola isolate GMP-LS, the root and basal stem rot pathogen of sugarcane in Indonesia.</title>
        <authorList>
            <person name="Selvaraj P."/>
            <person name="Muralishankar V."/>
            <person name="Muruganantham S."/>
            <person name="Sp S."/>
            <person name="Haryani S."/>
            <person name="Lau K.J.X."/>
            <person name="Naqvi N.I."/>
        </authorList>
    </citation>
    <scope>NUCLEOTIDE SEQUENCE [LARGE SCALE GENOMIC DNA]</scope>
    <source>
        <strain evidence="7">GMP-LS</strain>
    </source>
</reference>
<dbReference type="InterPro" id="IPR053009">
    <property type="entry name" value="Xanthocillin_Biosynth-Assoc"/>
</dbReference>
<name>A0AAN7V1L7_9PEZI</name>
<keyword evidence="4 5" id="KW-0472">Membrane</keyword>
<comment type="caution">
    <text evidence="7">The sequence shown here is derived from an EMBL/GenBank/DDBJ whole genome shotgun (WGS) entry which is preliminary data.</text>
</comment>
<comment type="subcellular location">
    <subcellularLocation>
        <location evidence="1">Membrane</location>
    </subcellularLocation>
</comment>
<feature type="domain" description="TMEM205-like" evidence="6">
    <location>
        <begin position="22"/>
        <end position="121"/>
    </location>
</feature>
<feature type="transmembrane region" description="Helical" evidence="5">
    <location>
        <begin position="90"/>
        <end position="109"/>
    </location>
</feature>
<evidence type="ECO:0000259" key="6">
    <source>
        <dbReference type="Pfam" id="PF13664"/>
    </source>
</evidence>
<dbReference type="EMBL" id="JAWHQM010000045">
    <property type="protein sequence ID" value="KAK5634889.1"/>
    <property type="molecule type" value="Genomic_DNA"/>
</dbReference>
<evidence type="ECO:0000256" key="1">
    <source>
        <dbReference type="ARBA" id="ARBA00004370"/>
    </source>
</evidence>
<evidence type="ECO:0000256" key="5">
    <source>
        <dbReference type="SAM" id="Phobius"/>
    </source>
</evidence>
<dbReference type="Pfam" id="PF13664">
    <property type="entry name" value="DUF4149"/>
    <property type="match status" value="1"/>
</dbReference>
<dbReference type="GO" id="GO:0016020">
    <property type="term" value="C:membrane"/>
    <property type="evidence" value="ECO:0007669"/>
    <property type="project" value="UniProtKB-SubCell"/>
</dbReference>
<dbReference type="AlphaFoldDB" id="A0AAN7V1L7"/>
<feature type="transmembrane region" description="Helical" evidence="5">
    <location>
        <begin position="20"/>
        <end position="38"/>
    </location>
</feature>
<feature type="transmembrane region" description="Helical" evidence="5">
    <location>
        <begin position="59"/>
        <end position="78"/>
    </location>
</feature>
<dbReference type="PANTHER" id="PTHR23241">
    <property type="entry name" value="LATE EMBRYOGENESIS ABUNDANT PLANTS LEA-RELATED"/>
    <property type="match status" value="1"/>
</dbReference>
<evidence type="ECO:0000256" key="3">
    <source>
        <dbReference type="ARBA" id="ARBA00022989"/>
    </source>
</evidence>
<dbReference type="InterPro" id="IPR025423">
    <property type="entry name" value="TMEM205-like"/>
</dbReference>
<proteinExistence type="predicted"/>
<organism evidence="7 8">
    <name type="scientific">Xylaria bambusicola</name>
    <dbReference type="NCBI Taxonomy" id="326684"/>
    <lineage>
        <taxon>Eukaryota</taxon>
        <taxon>Fungi</taxon>
        <taxon>Dikarya</taxon>
        <taxon>Ascomycota</taxon>
        <taxon>Pezizomycotina</taxon>
        <taxon>Sordariomycetes</taxon>
        <taxon>Xylariomycetidae</taxon>
        <taxon>Xylariales</taxon>
        <taxon>Xylariaceae</taxon>
        <taxon>Xylaria</taxon>
    </lineage>
</organism>
<evidence type="ECO:0000313" key="7">
    <source>
        <dbReference type="EMBL" id="KAK5634889.1"/>
    </source>
</evidence>
<keyword evidence="8" id="KW-1185">Reference proteome</keyword>
<accession>A0AAN7V1L7</accession>
<evidence type="ECO:0000256" key="2">
    <source>
        <dbReference type="ARBA" id="ARBA00022692"/>
    </source>
</evidence>
<dbReference type="PANTHER" id="PTHR23241:SF102">
    <property type="entry name" value="LD23009P"/>
    <property type="match status" value="1"/>
</dbReference>
<evidence type="ECO:0000256" key="4">
    <source>
        <dbReference type="ARBA" id="ARBA00023136"/>
    </source>
</evidence>
<protein>
    <recommendedName>
        <fullName evidence="6">TMEM205-like domain-containing protein</fullName>
    </recommendedName>
</protein>